<organism evidence="2 4">
    <name type="scientific">Vibrio campbellii</name>
    <dbReference type="NCBI Taxonomy" id="680"/>
    <lineage>
        <taxon>Bacteria</taxon>
        <taxon>Pseudomonadati</taxon>
        <taxon>Pseudomonadota</taxon>
        <taxon>Gammaproteobacteria</taxon>
        <taxon>Vibrionales</taxon>
        <taxon>Vibrionaceae</taxon>
        <taxon>Vibrio</taxon>
    </lineage>
</organism>
<accession>A0AAE9N4F7</accession>
<feature type="signal peptide" evidence="1">
    <location>
        <begin position="1"/>
        <end position="17"/>
    </location>
</feature>
<sequence>MKKVLLLSLLTVLTACSSGPNPKQMSEAIKDFKLESESSGDIVDVYIYYLHAKDKTIFGDVAYTLDGQKEYIAKLFYGQYVHFQVSPGQHTISWRGKGKKTGTMAGDSLTMNFEKEKTYIFRQVHKTIFNQYADDGLSTISSLTLAKDMISGKYYLSKTKKTSVTEKCVNVREVLLLPILCG</sequence>
<keyword evidence="5" id="KW-1185">Reference proteome</keyword>
<evidence type="ECO:0008006" key="6">
    <source>
        <dbReference type="Google" id="ProtNLM"/>
    </source>
</evidence>
<dbReference type="Proteomes" id="UP001059912">
    <property type="component" value="Chromosome 2"/>
</dbReference>
<name>A0AAE9N4F7_9VIBR</name>
<evidence type="ECO:0000313" key="2">
    <source>
        <dbReference type="EMBL" id="UTZ28443.1"/>
    </source>
</evidence>
<keyword evidence="1" id="KW-0732">Signal</keyword>
<dbReference type="AlphaFoldDB" id="A0AAE9N4F7"/>
<dbReference type="EMBL" id="CP050468">
    <property type="protein sequence ID" value="UTZ28443.1"/>
    <property type="molecule type" value="Genomic_DNA"/>
</dbReference>
<evidence type="ECO:0000313" key="4">
    <source>
        <dbReference type="Proteomes" id="UP001058687"/>
    </source>
</evidence>
<gene>
    <name evidence="2" type="ORF">HB761_17275</name>
    <name evidence="3" type="ORF">HB762_20680</name>
</gene>
<protein>
    <recommendedName>
        <fullName evidence="6">DUF2846 domain-containing protein</fullName>
    </recommendedName>
</protein>
<evidence type="ECO:0000313" key="5">
    <source>
        <dbReference type="Proteomes" id="UP001059912"/>
    </source>
</evidence>
<evidence type="ECO:0000313" key="3">
    <source>
        <dbReference type="EMBL" id="UTZ33689.1"/>
    </source>
</evidence>
<dbReference type="EMBL" id="CP050471">
    <property type="protein sequence ID" value="UTZ33689.1"/>
    <property type="molecule type" value="Genomic_DNA"/>
</dbReference>
<reference evidence="2" key="1">
    <citation type="submission" date="2020-03" db="EMBL/GenBank/DDBJ databases">
        <title>Five strains of Vibrio campbellii isolated from Mariana Trench.</title>
        <authorList>
            <person name="Liang J."/>
            <person name="Zhang X.-H."/>
        </authorList>
    </citation>
    <scope>NUCLEOTIDE SEQUENCE</scope>
    <source>
        <strain evidence="3">LJC013</strain>
        <strain evidence="2">LJC014</strain>
    </source>
</reference>
<dbReference type="RefSeq" id="WP_255904483.1">
    <property type="nucleotide sequence ID" value="NZ_CP050465.1"/>
</dbReference>
<dbReference type="Proteomes" id="UP001058687">
    <property type="component" value="Chromosome 2"/>
</dbReference>
<feature type="chain" id="PRO_5042213785" description="DUF2846 domain-containing protein" evidence="1">
    <location>
        <begin position="18"/>
        <end position="182"/>
    </location>
</feature>
<proteinExistence type="predicted"/>
<evidence type="ECO:0000256" key="1">
    <source>
        <dbReference type="SAM" id="SignalP"/>
    </source>
</evidence>
<dbReference type="PROSITE" id="PS51257">
    <property type="entry name" value="PROKAR_LIPOPROTEIN"/>
    <property type="match status" value="1"/>
</dbReference>